<keyword evidence="2" id="KW-1185">Reference proteome</keyword>
<dbReference type="Proteomes" id="UP001152795">
    <property type="component" value="Unassembled WGS sequence"/>
</dbReference>
<name>A0A7D9L5H3_PARCT</name>
<reference evidence="1" key="1">
    <citation type="submission" date="2020-04" db="EMBL/GenBank/DDBJ databases">
        <authorList>
            <person name="Alioto T."/>
            <person name="Alioto T."/>
            <person name="Gomez Garrido J."/>
        </authorList>
    </citation>
    <scope>NUCLEOTIDE SEQUENCE</scope>
    <source>
        <strain evidence="1">A484AB</strain>
    </source>
</reference>
<proteinExistence type="predicted"/>
<gene>
    <name evidence="1" type="ORF">PACLA_8A057096</name>
</gene>
<dbReference type="EMBL" id="CACRXK020013744">
    <property type="protein sequence ID" value="CAB4025666.1"/>
    <property type="molecule type" value="Genomic_DNA"/>
</dbReference>
<dbReference type="InterPro" id="IPR036691">
    <property type="entry name" value="Endo/exonu/phosph_ase_sf"/>
</dbReference>
<evidence type="ECO:0000313" key="1">
    <source>
        <dbReference type="EMBL" id="CAB4025666.1"/>
    </source>
</evidence>
<dbReference type="Gene3D" id="3.60.10.10">
    <property type="entry name" value="Endonuclease/exonuclease/phosphatase"/>
    <property type="match status" value="1"/>
</dbReference>
<dbReference type="AlphaFoldDB" id="A0A7D9L5H3"/>
<protein>
    <submittedName>
        <fullName evidence="1">Uncharacterized protein</fullName>
    </submittedName>
</protein>
<dbReference type="OrthoDB" id="8069600at2759"/>
<accession>A0A7D9L5H3</accession>
<comment type="caution">
    <text evidence="1">The sequence shown here is derived from an EMBL/GenBank/DDBJ whole genome shotgun (WGS) entry which is preliminary data.</text>
</comment>
<dbReference type="SUPFAM" id="SSF56219">
    <property type="entry name" value="DNase I-like"/>
    <property type="match status" value="1"/>
</dbReference>
<evidence type="ECO:0000313" key="2">
    <source>
        <dbReference type="Proteomes" id="UP001152795"/>
    </source>
</evidence>
<sequence>MGLAFISGKQLLRLTNFALAALILQRSGDVALLLNPAPISTQLPKKHLHFGQVNVNGLRNKTMEIKDLLNDTGIHLLALTETKLDNLIFDGSLTIEGYQFLQRNRNGHGGGIDLYFKDCLVCNSVK</sequence>
<organism evidence="1 2">
    <name type="scientific">Paramuricea clavata</name>
    <name type="common">Red gorgonian</name>
    <name type="synonym">Violescent sea-whip</name>
    <dbReference type="NCBI Taxonomy" id="317549"/>
    <lineage>
        <taxon>Eukaryota</taxon>
        <taxon>Metazoa</taxon>
        <taxon>Cnidaria</taxon>
        <taxon>Anthozoa</taxon>
        <taxon>Octocorallia</taxon>
        <taxon>Malacalcyonacea</taxon>
        <taxon>Plexauridae</taxon>
        <taxon>Paramuricea</taxon>
    </lineage>
</organism>